<dbReference type="Proteomes" id="UP000184263">
    <property type="component" value="Unassembled WGS sequence"/>
</dbReference>
<dbReference type="AlphaFoldDB" id="A0A1M6TUJ2"/>
<evidence type="ECO:0000313" key="2">
    <source>
        <dbReference type="Proteomes" id="UP000184263"/>
    </source>
</evidence>
<organism evidence="1 2">
    <name type="scientific">Selenomonas ruminantium</name>
    <dbReference type="NCBI Taxonomy" id="971"/>
    <lineage>
        <taxon>Bacteria</taxon>
        <taxon>Bacillati</taxon>
        <taxon>Bacillota</taxon>
        <taxon>Negativicutes</taxon>
        <taxon>Selenomonadales</taxon>
        <taxon>Selenomonadaceae</taxon>
        <taxon>Selenomonas</taxon>
    </lineage>
</organism>
<proteinExistence type="predicted"/>
<sequence length="150" mass="16865">MSTDVFSKLQFADASWNTIRYKAMGRRWEYFFAAPLNDPPAKVRNFQQLGAGQAGGASINATSSTCCLRASPHFVRTVVPSAKKHPHLHPKLRWCTLLCSGCKLQAHRCACSGRSDSCQCPKSCLGANGRVLFLWERLSERQRRPARRRQ</sequence>
<accession>A0A1M6TUJ2</accession>
<dbReference type="EMBL" id="FRBC01000009">
    <property type="protein sequence ID" value="SHK60586.1"/>
    <property type="molecule type" value="Genomic_DNA"/>
</dbReference>
<reference evidence="1 2" key="1">
    <citation type="submission" date="2016-11" db="EMBL/GenBank/DDBJ databases">
        <authorList>
            <person name="Jaros S."/>
            <person name="Januszkiewicz K."/>
            <person name="Wedrychowicz H."/>
        </authorList>
    </citation>
    <scope>NUCLEOTIDE SEQUENCE [LARGE SCALE GENOMIC DNA]</scope>
    <source>
        <strain evidence="1 2">HD4</strain>
    </source>
</reference>
<evidence type="ECO:0000313" key="1">
    <source>
        <dbReference type="EMBL" id="SHK60586.1"/>
    </source>
</evidence>
<protein>
    <submittedName>
        <fullName evidence="1">Uncharacterized protein</fullName>
    </submittedName>
</protein>
<name>A0A1M6TUJ2_SELRU</name>
<gene>
    <name evidence="1" type="ORF">SAMN05216582_10949</name>
</gene>